<evidence type="ECO:0000256" key="1">
    <source>
        <dbReference type="SAM" id="Phobius"/>
    </source>
</evidence>
<keyword evidence="1" id="KW-0812">Transmembrane</keyword>
<dbReference type="CDD" id="cd00038">
    <property type="entry name" value="CAP_ED"/>
    <property type="match status" value="1"/>
</dbReference>
<evidence type="ECO:0000313" key="4">
    <source>
        <dbReference type="RefSeq" id="XP_018318991.1"/>
    </source>
</evidence>
<feature type="transmembrane region" description="Helical" evidence="1">
    <location>
        <begin position="189"/>
        <end position="209"/>
    </location>
</feature>
<accession>A0A1W4W4A9</accession>
<dbReference type="InterPro" id="IPR000595">
    <property type="entry name" value="cNMP-bd_dom"/>
</dbReference>
<proteinExistence type="predicted"/>
<evidence type="ECO:0000259" key="2">
    <source>
        <dbReference type="PROSITE" id="PS50042"/>
    </source>
</evidence>
<dbReference type="InterPro" id="IPR018490">
    <property type="entry name" value="cNMP-bd_dom_sf"/>
</dbReference>
<dbReference type="PROSITE" id="PS00888">
    <property type="entry name" value="CNMP_BINDING_1"/>
    <property type="match status" value="1"/>
</dbReference>
<dbReference type="Proteomes" id="UP000192223">
    <property type="component" value="Unplaced"/>
</dbReference>
<dbReference type="GO" id="GO:0003254">
    <property type="term" value="P:regulation of membrane depolarization"/>
    <property type="evidence" value="ECO:0007669"/>
    <property type="project" value="TreeGrafter"/>
</dbReference>
<dbReference type="GO" id="GO:0098855">
    <property type="term" value="C:HCN channel complex"/>
    <property type="evidence" value="ECO:0007669"/>
    <property type="project" value="TreeGrafter"/>
</dbReference>
<feature type="transmembrane region" description="Helical" evidence="1">
    <location>
        <begin position="111"/>
        <end position="129"/>
    </location>
</feature>
<dbReference type="GO" id="GO:0035725">
    <property type="term" value="P:sodium ion transmembrane transport"/>
    <property type="evidence" value="ECO:0007669"/>
    <property type="project" value="TreeGrafter"/>
</dbReference>
<keyword evidence="3" id="KW-1185">Reference proteome</keyword>
<feature type="transmembrane region" description="Helical" evidence="1">
    <location>
        <begin position="73"/>
        <end position="91"/>
    </location>
</feature>
<organism evidence="3 4">
    <name type="scientific">Agrilus planipennis</name>
    <name type="common">Emerald ash borer</name>
    <name type="synonym">Agrilus marcopoli</name>
    <dbReference type="NCBI Taxonomy" id="224129"/>
    <lineage>
        <taxon>Eukaryota</taxon>
        <taxon>Metazoa</taxon>
        <taxon>Ecdysozoa</taxon>
        <taxon>Arthropoda</taxon>
        <taxon>Hexapoda</taxon>
        <taxon>Insecta</taxon>
        <taxon>Pterygota</taxon>
        <taxon>Neoptera</taxon>
        <taxon>Endopterygota</taxon>
        <taxon>Coleoptera</taxon>
        <taxon>Polyphaga</taxon>
        <taxon>Elateriformia</taxon>
        <taxon>Buprestoidea</taxon>
        <taxon>Buprestidae</taxon>
        <taxon>Agrilinae</taxon>
        <taxon>Agrilus</taxon>
    </lineage>
</organism>
<dbReference type="SUPFAM" id="SSF81324">
    <property type="entry name" value="Voltage-gated potassium channels"/>
    <property type="match status" value="1"/>
</dbReference>
<protein>
    <submittedName>
        <fullName evidence="4">Potassium/sodium hyperpolarization-activated cyclic nucleotide-gated channel 1-like</fullName>
    </submittedName>
</protein>
<feature type="transmembrane region" description="Helical" evidence="1">
    <location>
        <begin position="221"/>
        <end position="242"/>
    </location>
</feature>
<dbReference type="PANTHER" id="PTHR45689:SF14">
    <property type="entry name" value="CYCLIC NUCLEOTIDE-GATED CATION CHANNEL SUBUNIT A-LIKE PROTEIN"/>
    <property type="match status" value="1"/>
</dbReference>
<dbReference type="KEGG" id="apln:108732602"/>
<dbReference type="GeneID" id="108732602"/>
<dbReference type="OrthoDB" id="2021138at2759"/>
<dbReference type="InterPro" id="IPR018488">
    <property type="entry name" value="cNMP-bd_CS"/>
</dbReference>
<evidence type="ECO:0000313" key="3">
    <source>
        <dbReference type="Proteomes" id="UP000192223"/>
    </source>
</evidence>
<dbReference type="PANTHER" id="PTHR45689">
    <property type="entry name" value="I[[H]] CHANNEL, ISOFORM E"/>
    <property type="match status" value="1"/>
</dbReference>
<dbReference type="SMART" id="SM00100">
    <property type="entry name" value="cNMP"/>
    <property type="match status" value="1"/>
</dbReference>
<dbReference type="SUPFAM" id="SSF51206">
    <property type="entry name" value="cAMP-binding domain-like"/>
    <property type="match status" value="1"/>
</dbReference>
<dbReference type="Gene3D" id="2.60.120.10">
    <property type="entry name" value="Jelly Rolls"/>
    <property type="match status" value="1"/>
</dbReference>
<sequence>MIHLCALSSEPMLNVLNKQRNSSKLRFWMLEKCMVWDMHPHSRQYFRSESAIRYEMERHFQLYDKVIHPFSRFAMFWESVMVFAICVNLVLQPLCSAFEFDVVSSTLLIPYVLMVINVIFTTDLIINFNKGYGDDFTRTVTLDRSLIAKRYLRGMFLIDLVSSVPWDLMAHTLFPDTQQGRNVMLTMHLIALISLLRIGTLMTYLKTILDMWFFSGNLQMLIRHSIGVIFLLHWTANLHYLVPNIQRHFNGGWFPESWTTTWQVIYLKSKVDRYIHSLFRATCQLSATDHGLFPIESLADMLVTTCTYIVGYIYITFVTVMALHYLMSRKSSEIKYQEVMSQLDKYILYKQLPIETQERILYYYEYKFQKFQFREETIQDFVPESLNREINYYASRKLIENVSLLQEFSQDVAGKILSCMKIEIYLPNDIIINAGAPGECMYFLGNGTVAVYTPSGKEVCHLEEGSYFGEIALVLRDRRIATVIAIEICEVYRLSKEDFQKYIASEDHLLRRFTIIAERRIKKTYALEERHKQYLLDHSTKWEEGF</sequence>
<keyword evidence="1" id="KW-1133">Transmembrane helix</keyword>
<dbReference type="InterPro" id="IPR014710">
    <property type="entry name" value="RmlC-like_jellyroll"/>
</dbReference>
<reference evidence="4" key="1">
    <citation type="submission" date="2025-08" db="UniProtKB">
        <authorList>
            <consortium name="RefSeq"/>
        </authorList>
    </citation>
    <scope>IDENTIFICATION</scope>
    <source>
        <tissue evidence="4">Entire body</tissue>
    </source>
</reference>
<gene>
    <name evidence="4" type="primary">LOC108732602</name>
</gene>
<dbReference type="InterPro" id="IPR051413">
    <property type="entry name" value="K/Na_HCN_channel"/>
</dbReference>
<dbReference type="Pfam" id="PF00027">
    <property type="entry name" value="cNMP_binding"/>
    <property type="match status" value="1"/>
</dbReference>
<dbReference type="GO" id="GO:0005249">
    <property type="term" value="F:voltage-gated potassium channel activity"/>
    <property type="evidence" value="ECO:0007669"/>
    <property type="project" value="TreeGrafter"/>
</dbReference>
<dbReference type="Gene3D" id="1.10.287.630">
    <property type="entry name" value="Helix hairpin bin"/>
    <property type="match status" value="1"/>
</dbReference>
<dbReference type="RefSeq" id="XP_018318991.1">
    <property type="nucleotide sequence ID" value="XM_018463489.2"/>
</dbReference>
<dbReference type="PROSITE" id="PS50042">
    <property type="entry name" value="CNMP_BINDING_3"/>
    <property type="match status" value="1"/>
</dbReference>
<name>A0A1W4W4A9_AGRPL</name>
<keyword evidence="1" id="KW-0472">Membrane</keyword>
<feature type="transmembrane region" description="Helical" evidence="1">
    <location>
        <begin position="301"/>
        <end position="326"/>
    </location>
</feature>
<feature type="domain" description="Cyclic nucleotide-binding" evidence="2">
    <location>
        <begin position="404"/>
        <end position="520"/>
    </location>
</feature>
<dbReference type="InParanoid" id="A0A1W4W4A9"/>
<dbReference type="AlphaFoldDB" id="A0A1W4W4A9"/>